<feature type="region of interest" description="Disordered" evidence="1">
    <location>
        <begin position="1"/>
        <end position="26"/>
    </location>
</feature>
<evidence type="ECO:0000313" key="2">
    <source>
        <dbReference type="EMBL" id="QSS54717.1"/>
    </source>
</evidence>
<dbReference type="EMBL" id="CP069104">
    <property type="protein sequence ID" value="QSS54717.1"/>
    <property type="molecule type" value="Genomic_DNA"/>
</dbReference>
<name>A0A8A1LRU6_AJEC8</name>
<feature type="region of interest" description="Disordered" evidence="1">
    <location>
        <begin position="57"/>
        <end position="91"/>
    </location>
</feature>
<evidence type="ECO:0000256" key="1">
    <source>
        <dbReference type="SAM" id="MobiDB-lite"/>
    </source>
</evidence>
<organism evidence="2 3">
    <name type="scientific">Ajellomyces capsulatus (strain H88)</name>
    <name type="common">Darling's disease fungus</name>
    <name type="synonym">Histoplasma capsulatum</name>
    <dbReference type="NCBI Taxonomy" id="544711"/>
    <lineage>
        <taxon>Eukaryota</taxon>
        <taxon>Fungi</taxon>
        <taxon>Dikarya</taxon>
        <taxon>Ascomycota</taxon>
        <taxon>Pezizomycotina</taxon>
        <taxon>Eurotiomycetes</taxon>
        <taxon>Eurotiomycetidae</taxon>
        <taxon>Onygenales</taxon>
        <taxon>Ajellomycetaceae</taxon>
        <taxon>Histoplasma</taxon>
    </lineage>
</organism>
<feature type="compositionally biased region" description="Basic residues" evidence="1">
    <location>
        <begin position="65"/>
        <end position="83"/>
    </location>
</feature>
<gene>
    <name evidence="2" type="ORF">I7I53_02358</name>
</gene>
<dbReference type="VEuPathDB" id="FungiDB:I7I53_02358"/>
<reference evidence="2" key="1">
    <citation type="submission" date="2021-01" db="EMBL/GenBank/DDBJ databases">
        <title>Chromosome-level genome assembly of a human fungal pathogen reveals clustering of transcriptionally co-regulated genes.</title>
        <authorList>
            <person name="Voorhies M."/>
            <person name="Cohen S."/>
            <person name="Shea T.P."/>
            <person name="Petrus S."/>
            <person name="Munoz J.F."/>
            <person name="Poplawski S."/>
            <person name="Goldman W.E."/>
            <person name="Michael T."/>
            <person name="Cuomo C.A."/>
            <person name="Sil A."/>
            <person name="Beyhan S."/>
        </authorList>
    </citation>
    <scope>NUCLEOTIDE SEQUENCE</scope>
    <source>
        <strain evidence="2">H88</strain>
    </source>
</reference>
<dbReference type="Proteomes" id="UP000663419">
    <property type="component" value="Chromosome 3"/>
</dbReference>
<sequence length="91" mass="10682">MYLKILSPPSPERKKKQKSEGRHGMRIESGCILHISFPGSPPNPSRIFQHHHVQNTALERLQRVSGKKRRKKKKEKRKKKKEKKISGKTYL</sequence>
<proteinExistence type="predicted"/>
<dbReference type="AlphaFoldDB" id="A0A8A1LRU6"/>
<accession>A0A8A1LRU6</accession>
<evidence type="ECO:0000313" key="3">
    <source>
        <dbReference type="Proteomes" id="UP000663419"/>
    </source>
</evidence>
<protein>
    <submittedName>
        <fullName evidence="2">Uncharacterized protein</fullName>
    </submittedName>
</protein>